<organism evidence="8">
    <name type="scientific">Fonticula alba</name>
    <name type="common">Slime mold</name>
    <dbReference type="NCBI Taxonomy" id="691883"/>
    <lineage>
        <taxon>Eukaryota</taxon>
        <taxon>Rotosphaerida</taxon>
        <taxon>Fonticulaceae</taxon>
        <taxon>Fonticula</taxon>
    </lineage>
</organism>
<dbReference type="STRING" id="691883.A0A058Z8H5"/>
<dbReference type="OrthoDB" id="416253at2759"/>
<dbReference type="FunFam" id="3.20.20.100:FF:000006">
    <property type="entry name" value="Aldo-keto reductase family 1 member A1"/>
    <property type="match status" value="1"/>
</dbReference>
<evidence type="ECO:0000256" key="2">
    <source>
        <dbReference type="ARBA" id="ARBA00022857"/>
    </source>
</evidence>
<sequence length="305" mass="34412">MFKPASTTHLITLAGSTLRMPSVGLGTWQSKVNEVGNAVFYALTKGGYRHIDCAAIYQNEKEVGDALTKAFATGEVKREEVFITSKLWNTEHDPSRVEAACLKTLADLQLKKLDLYLIHWPVTAEAGNVNQALASDESILATWREMEKLVDNGHVSHIGVSNFNLRRMKALMAEARIKPANLQIELHPYLPQEELVQYCLQNSIQVTAYSPLGSGNEKAPLKEPVILEIAEELKRTPAQILIRWAIQRQTVVIPKSVKEERIVENFKVFDFELTEKHMQSIATLGSTNLRVVEPKNFWKLDVYEE</sequence>
<dbReference type="SUPFAM" id="SSF51430">
    <property type="entry name" value="NAD(P)-linked oxidoreductase"/>
    <property type="match status" value="1"/>
</dbReference>
<dbReference type="EMBL" id="KB932204">
    <property type="protein sequence ID" value="KCV70540.1"/>
    <property type="molecule type" value="Genomic_DNA"/>
</dbReference>
<dbReference type="CDD" id="cd19071">
    <property type="entry name" value="AKR_AKR1-5-like"/>
    <property type="match status" value="1"/>
</dbReference>
<evidence type="ECO:0000256" key="3">
    <source>
        <dbReference type="ARBA" id="ARBA00023002"/>
    </source>
</evidence>
<dbReference type="InterPro" id="IPR036812">
    <property type="entry name" value="NAD(P)_OxRdtase_dom_sf"/>
</dbReference>
<dbReference type="PROSITE" id="PS00063">
    <property type="entry name" value="ALDOKETO_REDUCTASE_3"/>
    <property type="match status" value="1"/>
</dbReference>
<dbReference type="Gene3D" id="3.20.20.100">
    <property type="entry name" value="NADP-dependent oxidoreductase domain"/>
    <property type="match status" value="1"/>
</dbReference>
<dbReference type="PROSITE" id="PS00798">
    <property type="entry name" value="ALDOKETO_REDUCTASE_1"/>
    <property type="match status" value="1"/>
</dbReference>
<name>A0A058Z8H5_FONAL</name>
<dbReference type="GO" id="GO:0016491">
    <property type="term" value="F:oxidoreductase activity"/>
    <property type="evidence" value="ECO:0007669"/>
    <property type="project" value="UniProtKB-KW"/>
</dbReference>
<dbReference type="GeneID" id="20527611"/>
<keyword evidence="2" id="KW-0521">NADP</keyword>
<dbReference type="InterPro" id="IPR018170">
    <property type="entry name" value="Aldo/ket_reductase_CS"/>
</dbReference>
<dbReference type="RefSeq" id="XP_009495056.1">
    <property type="nucleotide sequence ID" value="XM_009496781.1"/>
</dbReference>
<dbReference type="PIRSF" id="PIRSF000097">
    <property type="entry name" value="AKR"/>
    <property type="match status" value="1"/>
</dbReference>
<evidence type="ECO:0000313" key="8">
    <source>
        <dbReference type="EMBL" id="KCV70540.1"/>
    </source>
</evidence>
<gene>
    <name evidence="8" type="ORF">H696_02886</name>
</gene>
<dbReference type="Proteomes" id="UP000030693">
    <property type="component" value="Unassembled WGS sequence"/>
</dbReference>
<dbReference type="PANTHER" id="PTHR11732">
    <property type="entry name" value="ALDO/KETO REDUCTASE"/>
    <property type="match status" value="1"/>
</dbReference>
<keyword evidence="9" id="KW-1185">Reference proteome</keyword>
<proteinExistence type="inferred from homology"/>
<comment type="similarity">
    <text evidence="1">Belongs to the aldo/keto reductase family.</text>
</comment>
<reference evidence="8" key="1">
    <citation type="submission" date="2013-04" db="EMBL/GenBank/DDBJ databases">
        <title>The Genome Sequence of Fonticula alba ATCC 38817.</title>
        <authorList>
            <consortium name="The Broad Institute Genomics Platform"/>
            <person name="Russ C."/>
            <person name="Cuomo C."/>
            <person name="Burger G."/>
            <person name="Gray M.W."/>
            <person name="Holland P.W.H."/>
            <person name="King N."/>
            <person name="Lang F.B.F."/>
            <person name="Roger A.J."/>
            <person name="Ruiz-Trillo I."/>
            <person name="Brown M."/>
            <person name="Walker B."/>
            <person name="Young S."/>
            <person name="Zeng Q."/>
            <person name="Gargeya S."/>
            <person name="Fitzgerald M."/>
            <person name="Haas B."/>
            <person name="Abouelleil A."/>
            <person name="Allen A.W."/>
            <person name="Alvarado L."/>
            <person name="Arachchi H.M."/>
            <person name="Berlin A.M."/>
            <person name="Chapman S.B."/>
            <person name="Gainer-Dewar J."/>
            <person name="Goldberg J."/>
            <person name="Griggs A."/>
            <person name="Gujja S."/>
            <person name="Hansen M."/>
            <person name="Howarth C."/>
            <person name="Imamovic A."/>
            <person name="Ireland A."/>
            <person name="Larimer J."/>
            <person name="McCowan C."/>
            <person name="Murphy C."/>
            <person name="Pearson M."/>
            <person name="Poon T.W."/>
            <person name="Priest M."/>
            <person name="Roberts A."/>
            <person name="Saif S."/>
            <person name="Shea T."/>
            <person name="Sisk P."/>
            <person name="Sykes S."/>
            <person name="Wortman J."/>
            <person name="Nusbaum C."/>
            <person name="Birren B."/>
        </authorList>
    </citation>
    <scope>NUCLEOTIDE SEQUENCE [LARGE SCALE GENOMIC DNA]</scope>
    <source>
        <strain evidence="8">ATCC 38817</strain>
    </source>
</reference>
<evidence type="ECO:0000256" key="4">
    <source>
        <dbReference type="PIRSR" id="PIRSR000097-1"/>
    </source>
</evidence>
<feature type="site" description="Lowers pKa of active site Tyr" evidence="6">
    <location>
        <position position="86"/>
    </location>
</feature>
<dbReference type="InterPro" id="IPR020471">
    <property type="entry name" value="AKR"/>
</dbReference>
<evidence type="ECO:0000259" key="7">
    <source>
        <dbReference type="Pfam" id="PF00248"/>
    </source>
</evidence>
<dbReference type="OMA" id="LWNSQHH"/>
<feature type="domain" description="NADP-dependent oxidoreductase" evidence="7">
    <location>
        <begin position="23"/>
        <end position="282"/>
    </location>
</feature>
<dbReference type="Pfam" id="PF00248">
    <property type="entry name" value="Aldo_ket_red"/>
    <property type="match status" value="1"/>
</dbReference>
<dbReference type="PRINTS" id="PR00069">
    <property type="entry name" value="ALDKETRDTASE"/>
</dbReference>
<keyword evidence="3" id="KW-0560">Oxidoreductase</keyword>
<dbReference type="InterPro" id="IPR023210">
    <property type="entry name" value="NADP_OxRdtase_dom"/>
</dbReference>
<protein>
    <recommendedName>
        <fullName evidence="7">NADP-dependent oxidoreductase domain-containing protein</fullName>
    </recommendedName>
</protein>
<dbReference type="eggNOG" id="KOG1577">
    <property type="taxonomic scope" value="Eukaryota"/>
</dbReference>
<evidence type="ECO:0000256" key="1">
    <source>
        <dbReference type="ARBA" id="ARBA00007905"/>
    </source>
</evidence>
<dbReference type="AlphaFoldDB" id="A0A058Z8H5"/>
<evidence type="ECO:0000256" key="5">
    <source>
        <dbReference type="PIRSR" id="PIRSR000097-2"/>
    </source>
</evidence>
<feature type="binding site" evidence="5">
    <location>
        <position position="119"/>
    </location>
    <ligand>
        <name>substrate</name>
    </ligand>
</feature>
<accession>A0A058Z8H5</accession>
<feature type="active site" description="Proton donor" evidence="4">
    <location>
        <position position="57"/>
    </location>
</feature>
<evidence type="ECO:0000313" key="9">
    <source>
        <dbReference type="Proteomes" id="UP000030693"/>
    </source>
</evidence>
<evidence type="ECO:0000256" key="6">
    <source>
        <dbReference type="PIRSR" id="PIRSR000097-3"/>
    </source>
</evidence>